<protein>
    <submittedName>
        <fullName evidence="1">Uncharacterized protein</fullName>
    </submittedName>
</protein>
<evidence type="ECO:0000313" key="2">
    <source>
        <dbReference type="Proteomes" id="UP001207468"/>
    </source>
</evidence>
<evidence type="ECO:0000313" key="1">
    <source>
        <dbReference type="EMBL" id="KAI9509799.1"/>
    </source>
</evidence>
<name>A0ACC0UFG2_9AGAM</name>
<organism evidence="1 2">
    <name type="scientific">Russula earlei</name>
    <dbReference type="NCBI Taxonomy" id="71964"/>
    <lineage>
        <taxon>Eukaryota</taxon>
        <taxon>Fungi</taxon>
        <taxon>Dikarya</taxon>
        <taxon>Basidiomycota</taxon>
        <taxon>Agaricomycotina</taxon>
        <taxon>Agaricomycetes</taxon>
        <taxon>Russulales</taxon>
        <taxon>Russulaceae</taxon>
        <taxon>Russula</taxon>
    </lineage>
</organism>
<sequence>MGVRTVGAAKRQRLIKLRSDKRRSRQVPQIIMTCRTQLLNLAIPLARSVLALPRPHAEPLSDSAVTALFGEGDAARRTLINAWLDAARAHMRSVPVEGVKGALLARLGYNVPVLRHLPEAFGLVASPPLGFPPIDPLPAIQHAAGVADEACRATNDASVGPSWYTRRATLAAIYLAAELHQLTSPPTAPAFLDSLLESSSRVQDAISETEVFAQYIAKSWVAIARSSGVF</sequence>
<dbReference type="Proteomes" id="UP001207468">
    <property type="component" value="Unassembled WGS sequence"/>
</dbReference>
<comment type="caution">
    <text evidence="1">The sequence shown here is derived from an EMBL/GenBank/DDBJ whole genome shotgun (WGS) entry which is preliminary data.</text>
</comment>
<gene>
    <name evidence="1" type="ORF">F5148DRAFT_1298688</name>
</gene>
<reference evidence="1" key="1">
    <citation type="submission" date="2021-03" db="EMBL/GenBank/DDBJ databases">
        <title>Evolutionary priming and transition to the ectomycorrhizal habit in an iconic lineage of mushroom-forming fungi: is preadaptation a requirement?</title>
        <authorList>
            <consortium name="DOE Joint Genome Institute"/>
            <person name="Looney B.P."/>
            <person name="Miyauchi S."/>
            <person name="Morin E."/>
            <person name="Drula E."/>
            <person name="Courty P.E."/>
            <person name="Chicoki N."/>
            <person name="Fauchery L."/>
            <person name="Kohler A."/>
            <person name="Kuo A."/>
            <person name="LaButti K."/>
            <person name="Pangilinan J."/>
            <person name="Lipzen A."/>
            <person name="Riley R."/>
            <person name="Andreopoulos W."/>
            <person name="He G."/>
            <person name="Johnson J."/>
            <person name="Barry K.W."/>
            <person name="Grigoriev I.V."/>
            <person name="Nagy L."/>
            <person name="Hibbett D."/>
            <person name="Henrissat B."/>
            <person name="Matheny P.B."/>
            <person name="Labbe J."/>
            <person name="Martin A.F."/>
        </authorList>
    </citation>
    <scope>NUCLEOTIDE SEQUENCE</scope>
    <source>
        <strain evidence="1">BPL698</strain>
    </source>
</reference>
<accession>A0ACC0UFG2</accession>
<proteinExistence type="predicted"/>
<dbReference type="EMBL" id="JAGFNK010000055">
    <property type="protein sequence ID" value="KAI9509799.1"/>
    <property type="molecule type" value="Genomic_DNA"/>
</dbReference>
<keyword evidence="2" id="KW-1185">Reference proteome</keyword>